<evidence type="ECO:0000313" key="1">
    <source>
        <dbReference type="EMBL" id="KAG0146291.1"/>
    </source>
</evidence>
<comment type="caution">
    <text evidence="1">The sequence shown here is derived from an EMBL/GenBank/DDBJ whole genome shotgun (WGS) entry which is preliminary data.</text>
</comment>
<evidence type="ECO:0000313" key="2">
    <source>
        <dbReference type="Proteomes" id="UP000886653"/>
    </source>
</evidence>
<proteinExistence type="predicted"/>
<dbReference type="AlphaFoldDB" id="A0A9P6NG57"/>
<name>A0A9P6NG57_9BASI</name>
<protein>
    <submittedName>
        <fullName evidence="1">Uncharacterized protein</fullName>
    </submittedName>
</protein>
<sequence>MVSCMMYPYLSHTSSWSSCDIGVFQQFLKLFQSLYLVNLTHCESFVCSFQVKDQIPLSTHLPKKMTKVLNHLPVRKNKLFM</sequence>
<reference evidence="1" key="1">
    <citation type="submission" date="2013-11" db="EMBL/GenBank/DDBJ databases">
        <title>Genome sequence of the fusiform rust pathogen reveals effectors for host alternation and coevolution with pine.</title>
        <authorList>
            <consortium name="DOE Joint Genome Institute"/>
            <person name="Smith K."/>
            <person name="Pendleton A."/>
            <person name="Kubisiak T."/>
            <person name="Anderson C."/>
            <person name="Salamov A."/>
            <person name="Aerts A."/>
            <person name="Riley R."/>
            <person name="Clum A."/>
            <person name="Lindquist E."/>
            <person name="Ence D."/>
            <person name="Campbell M."/>
            <person name="Kronenberg Z."/>
            <person name="Feau N."/>
            <person name="Dhillon B."/>
            <person name="Hamelin R."/>
            <person name="Burleigh J."/>
            <person name="Smith J."/>
            <person name="Yandell M."/>
            <person name="Nelson C."/>
            <person name="Grigoriev I."/>
            <person name="Davis J."/>
        </authorList>
    </citation>
    <scope>NUCLEOTIDE SEQUENCE</scope>
    <source>
        <strain evidence="1">G11</strain>
    </source>
</reference>
<organism evidence="1 2">
    <name type="scientific">Cronartium quercuum f. sp. fusiforme G11</name>
    <dbReference type="NCBI Taxonomy" id="708437"/>
    <lineage>
        <taxon>Eukaryota</taxon>
        <taxon>Fungi</taxon>
        <taxon>Dikarya</taxon>
        <taxon>Basidiomycota</taxon>
        <taxon>Pucciniomycotina</taxon>
        <taxon>Pucciniomycetes</taxon>
        <taxon>Pucciniales</taxon>
        <taxon>Coleosporiaceae</taxon>
        <taxon>Cronartium</taxon>
    </lineage>
</organism>
<dbReference type="EMBL" id="MU167263">
    <property type="protein sequence ID" value="KAG0146291.1"/>
    <property type="molecule type" value="Genomic_DNA"/>
</dbReference>
<dbReference type="Proteomes" id="UP000886653">
    <property type="component" value="Unassembled WGS sequence"/>
</dbReference>
<gene>
    <name evidence="1" type="ORF">CROQUDRAFT_528770</name>
</gene>
<keyword evidence="2" id="KW-1185">Reference proteome</keyword>
<accession>A0A9P6NG57</accession>